<dbReference type="InterPro" id="IPR036249">
    <property type="entry name" value="Thioredoxin-like_sf"/>
</dbReference>
<evidence type="ECO:0000313" key="1">
    <source>
        <dbReference type="EMBL" id="BBH03848.1"/>
    </source>
</evidence>
<dbReference type="CDD" id="cd01659">
    <property type="entry name" value="TRX_superfamily"/>
    <property type="match status" value="1"/>
</dbReference>
<accession>A0A4Y1RIW9</accession>
<protein>
    <submittedName>
        <fullName evidence="1">UDP-glucosyl transferase 74B1</fullName>
    </submittedName>
</protein>
<keyword evidence="1" id="KW-0808">Transferase</keyword>
<dbReference type="SUPFAM" id="SSF52833">
    <property type="entry name" value="Thioredoxin-like"/>
    <property type="match status" value="1"/>
</dbReference>
<dbReference type="GO" id="GO:0015035">
    <property type="term" value="F:protein-disulfide reductase activity"/>
    <property type="evidence" value="ECO:0007669"/>
    <property type="project" value="InterPro"/>
</dbReference>
<organism evidence="1">
    <name type="scientific">Prunus dulcis</name>
    <name type="common">Almond</name>
    <name type="synonym">Amygdalus dulcis</name>
    <dbReference type="NCBI Taxonomy" id="3755"/>
    <lineage>
        <taxon>Eukaryota</taxon>
        <taxon>Viridiplantae</taxon>
        <taxon>Streptophyta</taxon>
        <taxon>Embryophyta</taxon>
        <taxon>Tracheophyta</taxon>
        <taxon>Spermatophyta</taxon>
        <taxon>Magnoliopsida</taxon>
        <taxon>eudicotyledons</taxon>
        <taxon>Gunneridae</taxon>
        <taxon>Pentapetalae</taxon>
        <taxon>rosids</taxon>
        <taxon>fabids</taxon>
        <taxon>Rosales</taxon>
        <taxon>Rosaceae</taxon>
        <taxon>Amygdaloideae</taxon>
        <taxon>Amygdaleae</taxon>
        <taxon>Prunus</taxon>
    </lineage>
</organism>
<dbReference type="PANTHER" id="PTHR34290">
    <property type="entry name" value="SI:CH73-390P7.2"/>
    <property type="match status" value="1"/>
</dbReference>
<dbReference type="EMBL" id="AP019301">
    <property type="protein sequence ID" value="BBH03848.1"/>
    <property type="molecule type" value="Genomic_DNA"/>
</dbReference>
<dbReference type="Pfam" id="PF04134">
    <property type="entry name" value="DCC1-like"/>
    <property type="match status" value="1"/>
</dbReference>
<gene>
    <name evidence="1" type="ORF">Prudu_014830</name>
</gene>
<proteinExistence type="predicted"/>
<reference evidence="1" key="1">
    <citation type="journal article" date="2019" name="Science">
        <title>Mutation of a bHLH transcription factor allowed almond domestication.</title>
        <authorList>
            <person name="Sanchez-Perez R."/>
            <person name="Pavan S."/>
            <person name="Mazzeo R."/>
            <person name="Moldovan C."/>
            <person name="Aiese Cigliano R."/>
            <person name="Del Cueto J."/>
            <person name="Ricciardi F."/>
            <person name="Lotti C."/>
            <person name="Ricciardi L."/>
            <person name="Dicenta F."/>
            <person name="Lopez-Marques R.L."/>
            <person name="Lindberg Moller B."/>
        </authorList>
    </citation>
    <scope>NUCLEOTIDE SEQUENCE</scope>
</reference>
<dbReference type="InterPro" id="IPR044691">
    <property type="entry name" value="DCC1_Trx"/>
</dbReference>
<dbReference type="AlphaFoldDB" id="A0A4Y1RIW9"/>
<dbReference type="InterPro" id="IPR007263">
    <property type="entry name" value="DCC1-like"/>
</dbReference>
<dbReference type="GO" id="GO:0016740">
    <property type="term" value="F:transferase activity"/>
    <property type="evidence" value="ECO:0007669"/>
    <property type="project" value="UniProtKB-KW"/>
</dbReference>
<sequence length="225" mass="25184">MVRSPSKPTYESFGFQDLQEEEQMALRAAATACKFGGRQRNPTLFAIPLYLQLKLHHNQPQTFTSAAPIHQPGFKSAIRAISGAAADPITPPKKGDDQEPTPQNWKIKMLYDGDCPLCMREVDMLRERNKLYGTIKFVDISSDDYSPEENQRLDYKTVMGNIHAILSDGTVVTDVEIATIAGAIYGLWAKYRLQITGRPPLEEVLELRKKKGEVCKDGNACKLPE</sequence>
<dbReference type="PANTHER" id="PTHR34290:SF2">
    <property type="entry name" value="OS04G0668800 PROTEIN"/>
    <property type="match status" value="1"/>
</dbReference>
<name>A0A4Y1RIW9_PRUDU</name>